<feature type="signal peptide" evidence="5">
    <location>
        <begin position="1"/>
        <end position="19"/>
    </location>
</feature>
<dbReference type="Gene3D" id="2.60.40.10">
    <property type="entry name" value="Immunoglobulins"/>
    <property type="match status" value="6"/>
</dbReference>
<accession>A0S0F1</accession>
<evidence type="ECO:0000256" key="5">
    <source>
        <dbReference type="SAM" id="SignalP"/>
    </source>
</evidence>
<keyword evidence="7" id="KW-0675">Receptor</keyword>
<evidence type="ECO:0000256" key="4">
    <source>
        <dbReference type="SAM" id="Phobius"/>
    </source>
</evidence>
<feature type="domain" description="Ig-like" evidence="6">
    <location>
        <begin position="343"/>
        <end position="426"/>
    </location>
</feature>
<evidence type="ECO:0000256" key="2">
    <source>
        <dbReference type="ARBA" id="ARBA00022692"/>
    </source>
</evidence>
<feature type="domain" description="Ig-like" evidence="6">
    <location>
        <begin position="551"/>
        <end position="641"/>
    </location>
</feature>
<dbReference type="PANTHER" id="PTHR11860">
    <property type="entry name" value="POLYMERIC-IMMUNOGLOBULIN RECEPTOR"/>
    <property type="match status" value="1"/>
</dbReference>
<feature type="transmembrane region" description="Helical" evidence="4">
    <location>
        <begin position="679"/>
        <end position="698"/>
    </location>
</feature>
<dbReference type="AlphaFoldDB" id="A0S0F1"/>
<dbReference type="InterPro" id="IPR036179">
    <property type="entry name" value="Ig-like_dom_sf"/>
</dbReference>
<keyword evidence="3 4" id="KW-0472">Membrane</keyword>
<dbReference type="InterPro" id="IPR050671">
    <property type="entry name" value="CD300_family_receptors"/>
</dbReference>
<evidence type="ECO:0000256" key="3">
    <source>
        <dbReference type="ARBA" id="ARBA00023136"/>
    </source>
</evidence>
<keyword evidence="2 4" id="KW-0812">Transmembrane</keyword>
<proteinExistence type="evidence at transcript level"/>
<evidence type="ECO:0000259" key="6">
    <source>
        <dbReference type="PROSITE" id="PS50835"/>
    </source>
</evidence>
<dbReference type="InterPro" id="IPR007110">
    <property type="entry name" value="Ig-like_dom"/>
</dbReference>
<dbReference type="Pfam" id="PF07686">
    <property type="entry name" value="V-set"/>
    <property type="match status" value="3"/>
</dbReference>
<reference evidence="7" key="1">
    <citation type="submission" date="2005-11" db="EMBL/GenBank/DDBJ databases">
        <title>Ancient Divergence of a Complex Family of Immune-type Receptor Genes Encoding Modular Domains.</title>
        <authorList>
            <person name="Cannon J.P."/>
            <person name="Haire R.N."/>
            <person name="Mueller M.G."/>
            <person name="Litman R.T."/>
            <person name="Eason D.D."/>
            <person name="Amemiya C.T."/>
            <person name="Ota T."/>
            <person name="Litman G.W."/>
        </authorList>
    </citation>
    <scope>NUCLEOTIDE SEQUENCE</scope>
</reference>
<organism evidence="7">
    <name type="scientific">Rostroraja eglanteria</name>
    <name type="common">Clearnose skate</name>
    <name type="synonym">Raja eglanteria</name>
    <dbReference type="NCBI Taxonomy" id="3360502"/>
    <lineage>
        <taxon>Eukaryota</taxon>
        <taxon>Metazoa</taxon>
        <taxon>Chordata</taxon>
        <taxon>Craniata</taxon>
        <taxon>Vertebrata</taxon>
        <taxon>Chondrichthyes</taxon>
        <taxon>Elasmobranchii</taxon>
        <taxon>Batoidea</taxon>
        <taxon>Rajiformes</taxon>
        <taxon>Rajidae</taxon>
        <taxon>Rostroraja</taxon>
    </lineage>
</organism>
<name>A0S0F1_ROSEG</name>
<dbReference type="PANTHER" id="PTHR11860:SF87">
    <property type="entry name" value="CMRF35-LIKE MOLECULE 8"/>
    <property type="match status" value="1"/>
</dbReference>
<dbReference type="PROSITE" id="PS50835">
    <property type="entry name" value="IG_LIKE"/>
    <property type="match status" value="3"/>
</dbReference>
<keyword evidence="4" id="KW-1133">Transmembrane helix</keyword>
<comment type="subcellular location">
    <subcellularLocation>
        <location evidence="1">Membrane</location>
    </subcellularLocation>
</comment>
<dbReference type="CDD" id="cd05716">
    <property type="entry name" value="IgV_pIgR_like"/>
    <property type="match status" value="2"/>
</dbReference>
<dbReference type="GO" id="GO:0004888">
    <property type="term" value="F:transmembrane signaling receptor activity"/>
    <property type="evidence" value="ECO:0007669"/>
    <property type="project" value="TreeGrafter"/>
</dbReference>
<sequence>MDKTMWIPILLISSLPVSGAVWAERNVRGVVGRAITIDCHYAAGYRSHTKYWCRGWTPACTVLVETNWQYGRSGRVSITDNPARGIFTVTMEDPDSGDAGWYRCGIYESGWDPVFNVQLQVSDEPVSTPVLRYLSPANASRLGGSVSVSCESVRGSLPIRYTWCEKNEYGWSTIVSGNRLDLSCEILTGQHRQYYCRASNNRGTKYSEILNVKVLKGAGTCSYVTEMNNAVSGALWAESEVSGVVGRTIAIDCHYAAVYRSHTKYWCPGTSPQCTHVVETNGKHGENGKVSIIDNPTRGIFTVTVEDLHFGDTGWYSCGITASADNPIFSVLLQVSEELVSAPVLRYLSPANASRLGGSVSVSCESVRGSLPIHYTWCEKNEDGCSMIVTGNQLDLSCEILALNHQYYCRASNNRGTNSSEIVKVKVFKETGMCSYVTKINNTVSGALWAEGELSGVVGRAISIDCHYAAVYRSRTKYWCHETSRQCIHVVEINGKHGQSGRVSITDNPARGVFTVTVEDLHSGDTGWYRCGITTPGEPTFKVYLHVSEEPVSVPVHGFLSPANVSCLGGSVTVSCESVRGSLPISYSWYEKTPSVDSKISDNNTLDLHCQSFKHQHHQYYCTASNQLGSKSSEMVNVSISSSNVPCSFLVEINSAGHEYSCENPITSSYSASYISWKVGRWLLFLLLVIWSISTAVFTRGSKKRDESEPRHSAHELQ</sequence>
<feature type="chain" id="PRO_5002629926" evidence="5">
    <location>
        <begin position="20"/>
        <end position="718"/>
    </location>
</feature>
<protein>
    <submittedName>
        <fullName evidence="7">Modular domain immune-type receptor 4</fullName>
    </submittedName>
</protein>
<dbReference type="InterPro" id="IPR013783">
    <property type="entry name" value="Ig-like_fold"/>
</dbReference>
<dbReference type="SUPFAM" id="SSF48726">
    <property type="entry name" value="Immunoglobulin"/>
    <property type="match status" value="4"/>
</dbReference>
<dbReference type="GO" id="GO:0005886">
    <property type="term" value="C:plasma membrane"/>
    <property type="evidence" value="ECO:0007669"/>
    <property type="project" value="TreeGrafter"/>
</dbReference>
<dbReference type="InterPro" id="IPR013106">
    <property type="entry name" value="Ig_V-set"/>
</dbReference>
<evidence type="ECO:0000256" key="1">
    <source>
        <dbReference type="ARBA" id="ARBA00004370"/>
    </source>
</evidence>
<evidence type="ECO:0000313" key="7">
    <source>
        <dbReference type="EMBL" id="ABC86799.1"/>
    </source>
</evidence>
<dbReference type="EMBL" id="DQ278454">
    <property type="protein sequence ID" value="ABC86799.1"/>
    <property type="molecule type" value="mRNA"/>
</dbReference>
<dbReference type="SMART" id="SM00409">
    <property type="entry name" value="IG"/>
    <property type="match status" value="6"/>
</dbReference>
<feature type="domain" description="Ig-like" evidence="6">
    <location>
        <begin position="129"/>
        <end position="211"/>
    </location>
</feature>
<keyword evidence="5" id="KW-0732">Signal</keyword>
<dbReference type="InterPro" id="IPR003599">
    <property type="entry name" value="Ig_sub"/>
</dbReference>